<evidence type="ECO:0000256" key="4">
    <source>
        <dbReference type="ARBA" id="ARBA00023136"/>
    </source>
</evidence>
<dbReference type="InterPro" id="IPR013766">
    <property type="entry name" value="Thioredoxin_domain"/>
</dbReference>
<gene>
    <name evidence="10" type="ORF">cgd6_850</name>
</gene>
<dbReference type="SMR" id="Q5CXJ5"/>
<evidence type="ECO:0000313" key="10">
    <source>
        <dbReference type="EMBL" id="EAK90119.1"/>
    </source>
</evidence>
<feature type="non-terminal residue" evidence="10">
    <location>
        <position position="1"/>
    </location>
</feature>
<keyword evidence="2 7" id="KW-0812">Transmembrane</keyword>
<accession>Q5CXJ5</accession>
<evidence type="ECO:0000256" key="2">
    <source>
        <dbReference type="ARBA" id="ARBA00022692"/>
    </source>
</evidence>
<dbReference type="InterPro" id="IPR017937">
    <property type="entry name" value="Thioredoxin_CS"/>
</dbReference>
<comment type="function">
    <text evidence="5">Probable disulfide isomerase, which participates in the folding of proteins containing disulfide bonds. May act as a dithiol oxidase. Acts as a regulator of endoplasmic reticulum-mitochondria contact sites via its ability to regulate redox signals.</text>
</comment>
<dbReference type="GO" id="GO:0005789">
    <property type="term" value="C:endoplasmic reticulum membrane"/>
    <property type="evidence" value="ECO:0007669"/>
    <property type="project" value="UniProtKB-SubCell"/>
</dbReference>
<keyword evidence="4 7" id="KW-0472">Membrane</keyword>
<evidence type="ECO:0000256" key="8">
    <source>
        <dbReference type="SAM" id="SignalP"/>
    </source>
</evidence>
<protein>
    <submittedName>
        <fullName evidence="10">Thioredoxin protein disulfide isomerase A6, signal peptide, possible transmembrane domain in C-terminal region</fullName>
    </submittedName>
</protein>
<keyword evidence="11" id="KW-1185">Reference proteome</keyword>
<keyword evidence="3 7" id="KW-1133">Transmembrane helix</keyword>
<feature type="transmembrane region" description="Helical" evidence="7">
    <location>
        <begin position="432"/>
        <end position="458"/>
    </location>
</feature>
<evidence type="ECO:0000256" key="1">
    <source>
        <dbReference type="ARBA" id="ARBA00004389"/>
    </source>
</evidence>
<keyword evidence="10" id="KW-0413">Isomerase</keyword>
<reference evidence="10 11" key="1">
    <citation type="journal article" date="2004" name="Science">
        <title>Complete genome sequence of the apicomplexan, Cryptosporidium parvum.</title>
        <authorList>
            <person name="Abrahamsen M.S."/>
            <person name="Templeton T.J."/>
            <person name="Enomoto S."/>
            <person name="Abrahante J.E."/>
            <person name="Zhu G."/>
            <person name="Lancto C.A."/>
            <person name="Deng M."/>
            <person name="Liu C."/>
            <person name="Widmer G."/>
            <person name="Tzipori S."/>
            <person name="Buck G.A."/>
            <person name="Xu P."/>
            <person name="Bankier A.T."/>
            <person name="Dear P.H."/>
            <person name="Konfortov B.A."/>
            <person name="Spriggs H.F."/>
            <person name="Iyer L."/>
            <person name="Anantharaman V."/>
            <person name="Aravind L."/>
            <person name="Kapur V."/>
        </authorList>
    </citation>
    <scope>NUCLEOTIDE SEQUENCE [LARGE SCALE GENOMIC DNA]</scope>
    <source>
        <strain evidence="11">Iowa II</strain>
    </source>
</reference>
<evidence type="ECO:0000313" key="11">
    <source>
        <dbReference type="Proteomes" id="UP000006726"/>
    </source>
</evidence>
<dbReference type="SUPFAM" id="SSF52833">
    <property type="entry name" value="Thioredoxin-like"/>
    <property type="match status" value="1"/>
</dbReference>
<feature type="compositionally biased region" description="Basic and acidic residues" evidence="6">
    <location>
        <begin position="483"/>
        <end position="497"/>
    </location>
</feature>
<sequence>KEKRIMKLYSVLASLSLLLLNFTIQAESQDYPKNENLINLKEYEFKEKVLDDTTDQIWFVKFYAPWCGHCRHLYPEILKVSEHYKGNEKVKIAKVDCSVETKLCKEQNVVSYPTMRIFSKGNLIKQYKRPKRTHTDIIKFIEKGIQPDIIKIQSYDQINELSSDLSAYPILLIMFNSETEINQNLEFLEEIVKKNDFEVTIAVTYAKSVKSRVLENTKDHKFSNTDLCLTSPCITMIGKDNFSPSILLVKETEFTLNFMQQYRFPFLNAPSRMEFIEYLNSGNLVVIMGIKENVQINHEISGDFITDFGKVAEKVRREMFLPIKFSESETPRGILFAIVDFVSYSSLFREFGITNFNFIQGYEIVVSDGLKYYYNRPDMMKIPVLFETIKLISNQDSKVPKLKAYSIFNLNTIRRFFYDLNVIISDIFYKSWIHAIAVTVIAFLIVAGLTVFCCLIFFGDLADSYLLHDDMATIEMQNMAPSSEKKVINNKDEKSDNELENSSLSDTVRFSDEEPELEEPRKER</sequence>
<dbReference type="OMA" id="WIHAIAV"/>
<dbReference type="EMBL" id="AAEE01000002">
    <property type="protein sequence ID" value="EAK90119.1"/>
    <property type="molecule type" value="Genomic_DNA"/>
</dbReference>
<dbReference type="PANTHER" id="PTHR46426">
    <property type="entry name" value="PROTEIN DISULFIDE-ISOMERASE TMX3"/>
    <property type="match status" value="1"/>
</dbReference>
<dbReference type="STRING" id="353152.Q5CXJ5"/>
<evidence type="ECO:0000256" key="5">
    <source>
        <dbReference type="ARBA" id="ARBA00045246"/>
    </source>
</evidence>
<dbReference type="KEGG" id="cpv:cgd6_850"/>
<dbReference type="OrthoDB" id="2121326at2759"/>
<feature type="region of interest" description="Disordered" evidence="6">
    <location>
        <begin position="482"/>
        <end position="524"/>
    </location>
</feature>
<dbReference type="InterPro" id="IPR036249">
    <property type="entry name" value="Thioredoxin-like_sf"/>
</dbReference>
<evidence type="ECO:0000259" key="9">
    <source>
        <dbReference type="PROSITE" id="PS51352"/>
    </source>
</evidence>
<dbReference type="Gene3D" id="3.40.30.10">
    <property type="entry name" value="Glutaredoxin"/>
    <property type="match status" value="1"/>
</dbReference>
<evidence type="ECO:0000256" key="7">
    <source>
        <dbReference type="SAM" id="Phobius"/>
    </source>
</evidence>
<evidence type="ECO:0000256" key="6">
    <source>
        <dbReference type="SAM" id="MobiDB-lite"/>
    </source>
</evidence>
<dbReference type="InParanoid" id="Q5CXJ5"/>
<dbReference type="RefSeq" id="XP_627459.1">
    <property type="nucleotide sequence ID" value="XM_627459.1"/>
</dbReference>
<dbReference type="InterPro" id="IPR052250">
    <property type="entry name" value="PDI_TMX3"/>
</dbReference>
<name>Q5CXJ5_CRYPI</name>
<proteinExistence type="predicted"/>
<dbReference type="Proteomes" id="UP000006726">
    <property type="component" value="Chromosome 6"/>
</dbReference>
<dbReference type="PANTHER" id="PTHR46426:SF1">
    <property type="entry name" value="PROTEIN DISULFIDE-ISOMERASE TMX3"/>
    <property type="match status" value="1"/>
</dbReference>
<dbReference type="GO" id="GO:0016853">
    <property type="term" value="F:isomerase activity"/>
    <property type="evidence" value="ECO:0007669"/>
    <property type="project" value="UniProtKB-KW"/>
</dbReference>
<evidence type="ECO:0000256" key="3">
    <source>
        <dbReference type="ARBA" id="ARBA00022989"/>
    </source>
</evidence>
<dbReference type="CDD" id="cd02961">
    <property type="entry name" value="PDI_a_family"/>
    <property type="match status" value="1"/>
</dbReference>
<feature type="domain" description="Thioredoxin" evidence="9">
    <location>
        <begin position="13"/>
        <end position="146"/>
    </location>
</feature>
<dbReference type="AlphaFoldDB" id="Q5CXJ5"/>
<dbReference type="GeneID" id="3375864"/>
<dbReference type="Pfam" id="PF00085">
    <property type="entry name" value="Thioredoxin"/>
    <property type="match status" value="1"/>
</dbReference>
<feature type="chain" id="PRO_5004254608" evidence="8">
    <location>
        <begin position="29"/>
        <end position="524"/>
    </location>
</feature>
<comment type="caution">
    <text evidence="10">The sequence shown here is derived from an EMBL/GenBank/DDBJ whole genome shotgun (WGS) entry which is preliminary data.</text>
</comment>
<organism evidence="10 11">
    <name type="scientific">Cryptosporidium parvum (strain Iowa II)</name>
    <dbReference type="NCBI Taxonomy" id="353152"/>
    <lineage>
        <taxon>Eukaryota</taxon>
        <taxon>Sar</taxon>
        <taxon>Alveolata</taxon>
        <taxon>Apicomplexa</taxon>
        <taxon>Conoidasida</taxon>
        <taxon>Coccidia</taxon>
        <taxon>Eucoccidiorida</taxon>
        <taxon>Eimeriorina</taxon>
        <taxon>Cryptosporidiidae</taxon>
        <taxon>Cryptosporidium</taxon>
    </lineage>
</organism>
<feature type="signal peptide" evidence="8">
    <location>
        <begin position="1"/>
        <end position="28"/>
    </location>
</feature>
<keyword evidence="8" id="KW-0732">Signal</keyword>
<dbReference type="PROSITE" id="PS51352">
    <property type="entry name" value="THIOREDOXIN_2"/>
    <property type="match status" value="1"/>
</dbReference>
<comment type="subcellular location">
    <subcellularLocation>
        <location evidence="1">Endoplasmic reticulum membrane</location>
        <topology evidence="1">Single-pass membrane protein</topology>
    </subcellularLocation>
</comment>
<dbReference type="PROSITE" id="PS00194">
    <property type="entry name" value="THIOREDOXIN_1"/>
    <property type="match status" value="1"/>
</dbReference>